<evidence type="ECO:0000256" key="6">
    <source>
        <dbReference type="SAM" id="MobiDB-lite"/>
    </source>
</evidence>
<dbReference type="InterPro" id="IPR024087">
    <property type="entry name" value="Creatininase-like_sf"/>
</dbReference>
<evidence type="ECO:0000256" key="3">
    <source>
        <dbReference type="ARBA" id="ARBA00022801"/>
    </source>
</evidence>
<feature type="region of interest" description="Disordered" evidence="6">
    <location>
        <begin position="192"/>
        <end position="218"/>
    </location>
</feature>
<dbReference type="PANTHER" id="PTHR35005:SF1">
    <property type="entry name" value="2-AMINO-5-FORMYLAMINO-6-RIBOSYLAMINOPYRIMIDIN-4(3H)-ONE 5'-MONOPHOSPHATE DEFORMYLASE"/>
    <property type="match status" value="1"/>
</dbReference>
<name>A0A3S0ATS4_9HYPH</name>
<dbReference type="Proteomes" id="UP000278398">
    <property type="component" value="Unassembled WGS sequence"/>
</dbReference>
<dbReference type="AlphaFoldDB" id="A0A3S0ATS4"/>
<evidence type="ECO:0000313" key="8">
    <source>
        <dbReference type="Proteomes" id="UP000278398"/>
    </source>
</evidence>
<dbReference type="GO" id="GO:0016811">
    <property type="term" value="F:hydrolase activity, acting on carbon-nitrogen (but not peptide) bonds, in linear amides"/>
    <property type="evidence" value="ECO:0007669"/>
    <property type="project" value="TreeGrafter"/>
</dbReference>
<accession>A0A3S0ATS4</accession>
<comment type="similarity">
    <text evidence="5">Belongs to the creatininase superfamily.</text>
</comment>
<evidence type="ECO:0000256" key="4">
    <source>
        <dbReference type="ARBA" id="ARBA00022833"/>
    </source>
</evidence>
<reference evidence="7 8" key="1">
    <citation type="submission" date="2018-12" db="EMBL/GenBank/DDBJ databases">
        <title>Mesorhizobium carbonis sp. nov., isolated from coal mine water.</title>
        <authorList>
            <person name="Xin W."/>
            <person name="Xu Z."/>
            <person name="Xiang F."/>
            <person name="Zhang J."/>
            <person name="Xi L."/>
            <person name="Liu J."/>
        </authorList>
    </citation>
    <scope>NUCLEOTIDE SEQUENCE [LARGE SCALE GENOMIC DNA]</scope>
    <source>
        <strain evidence="7 8">B2.3</strain>
    </source>
</reference>
<dbReference type="OrthoDB" id="9801445at2"/>
<dbReference type="PANTHER" id="PTHR35005">
    <property type="entry name" value="3-DEHYDRO-SCYLLO-INOSOSE HYDROLASE"/>
    <property type="match status" value="1"/>
</dbReference>
<protein>
    <submittedName>
        <fullName evidence="7">Creatininase family protein</fullName>
    </submittedName>
</protein>
<dbReference type="EMBL" id="RWKW01000030">
    <property type="protein sequence ID" value="RST86925.1"/>
    <property type="molecule type" value="Genomic_DNA"/>
</dbReference>
<gene>
    <name evidence="7" type="ORF">EJC49_08395</name>
</gene>
<evidence type="ECO:0000313" key="7">
    <source>
        <dbReference type="EMBL" id="RST86925.1"/>
    </source>
</evidence>
<evidence type="ECO:0000256" key="5">
    <source>
        <dbReference type="ARBA" id="ARBA00024029"/>
    </source>
</evidence>
<proteinExistence type="inferred from homology"/>
<dbReference type="Pfam" id="PF02633">
    <property type="entry name" value="Creatininase"/>
    <property type="match status" value="1"/>
</dbReference>
<dbReference type="InterPro" id="IPR003785">
    <property type="entry name" value="Creatininase/forma_Hydrolase"/>
</dbReference>
<organism evidence="7 8">
    <name type="scientific">Aquibium carbonis</name>
    <dbReference type="NCBI Taxonomy" id="2495581"/>
    <lineage>
        <taxon>Bacteria</taxon>
        <taxon>Pseudomonadati</taxon>
        <taxon>Pseudomonadota</taxon>
        <taxon>Alphaproteobacteria</taxon>
        <taxon>Hyphomicrobiales</taxon>
        <taxon>Phyllobacteriaceae</taxon>
        <taxon>Aquibium</taxon>
    </lineage>
</organism>
<feature type="compositionally biased region" description="Basic and acidic residues" evidence="6">
    <location>
        <begin position="192"/>
        <end position="209"/>
    </location>
</feature>
<evidence type="ECO:0000256" key="1">
    <source>
        <dbReference type="ARBA" id="ARBA00001947"/>
    </source>
</evidence>
<sequence>MRLDLMTWPEVDAHLAASGGIIVPVGSTEQHGPMGLIGTDALCATTIAERAAERCEAIVAPTLALTPAPFNTAFPGTISISVPLFAALAGEVFDSLAAQGFAHVYVLNGHGANLAPLREVIAARPGHRIQLKSWWDFEPVNVLRRAWYGDWEGMHATPSEVAITMAAHRQPPVPPEALTPPRALSADYMRAHVGDRHGPPDEHRRDFPDGRVGSHSALATPQQGADLIEAAANAVAEDYRAFMVS</sequence>
<comment type="caution">
    <text evidence="7">The sequence shown here is derived from an EMBL/GenBank/DDBJ whole genome shotgun (WGS) entry which is preliminary data.</text>
</comment>
<keyword evidence="4" id="KW-0862">Zinc</keyword>
<keyword evidence="3" id="KW-0378">Hydrolase</keyword>
<dbReference type="Gene3D" id="3.40.50.10310">
    <property type="entry name" value="Creatininase"/>
    <property type="match status" value="1"/>
</dbReference>
<keyword evidence="8" id="KW-1185">Reference proteome</keyword>
<keyword evidence="2" id="KW-0479">Metal-binding</keyword>
<evidence type="ECO:0000256" key="2">
    <source>
        <dbReference type="ARBA" id="ARBA00022723"/>
    </source>
</evidence>
<dbReference type="GO" id="GO:0009231">
    <property type="term" value="P:riboflavin biosynthetic process"/>
    <property type="evidence" value="ECO:0007669"/>
    <property type="project" value="TreeGrafter"/>
</dbReference>
<dbReference type="GO" id="GO:0046872">
    <property type="term" value="F:metal ion binding"/>
    <property type="evidence" value="ECO:0007669"/>
    <property type="project" value="UniProtKB-KW"/>
</dbReference>
<comment type="cofactor">
    <cofactor evidence="1">
        <name>Zn(2+)</name>
        <dbReference type="ChEBI" id="CHEBI:29105"/>
    </cofactor>
</comment>
<dbReference type="SUPFAM" id="SSF102215">
    <property type="entry name" value="Creatininase"/>
    <property type="match status" value="1"/>
</dbReference>